<protein>
    <submittedName>
        <fullName evidence="1">Rrf2 family transcriptional regulator</fullName>
    </submittedName>
</protein>
<dbReference type="Gene3D" id="1.10.10.10">
    <property type="entry name" value="Winged helix-like DNA-binding domain superfamily/Winged helix DNA-binding domain"/>
    <property type="match status" value="1"/>
</dbReference>
<dbReference type="FunFam" id="1.10.10.10:FF:000138">
    <property type="entry name" value="Rrf2 family transcriptional regulator"/>
    <property type="match status" value="1"/>
</dbReference>
<dbReference type="AlphaFoldDB" id="A0A401R9S2"/>
<dbReference type="PANTHER" id="PTHR33221:SF15">
    <property type="entry name" value="HTH-TYPE TRANSCRIPTIONAL REGULATOR YWGB-RELATED"/>
    <property type="match status" value="1"/>
</dbReference>
<accession>A0A401R9S2</accession>
<gene>
    <name evidence="1" type="ORF">SALB_07198</name>
</gene>
<comment type="caution">
    <text evidence="1">The sequence shown here is derived from an EMBL/GenBank/DDBJ whole genome shotgun (WGS) entry which is preliminary data.</text>
</comment>
<name>A0A401R9S2_STRNR</name>
<dbReference type="Pfam" id="PF02082">
    <property type="entry name" value="Rrf2"/>
    <property type="match status" value="1"/>
</dbReference>
<proteinExistence type="predicted"/>
<sequence length="149" mass="16053">MEVRGYVSANSRLTVAAHALTWIGLYQRRGHEVATSEQIATSVNTNPVVVRRLLGQLRKAGLADSRRGAGAGWTLSRDLSAITLLDVYEAVESGPIFALHSATPDPECVVGHGITPAMTAVYEGVEATLRKELTRTTLEDVLRDVLKAT</sequence>
<evidence type="ECO:0000313" key="2">
    <source>
        <dbReference type="Proteomes" id="UP000288351"/>
    </source>
</evidence>
<dbReference type="PROSITE" id="PS51197">
    <property type="entry name" value="HTH_RRF2_2"/>
    <property type="match status" value="1"/>
</dbReference>
<dbReference type="GO" id="GO:0005829">
    <property type="term" value="C:cytosol"/>
    <property type="evidence" value="ECO:0007669"/>
    <property type="project" value="TreeGrafter"/>
</dbReference>
<dbReference type="EMBL" id="BHXC01000007">
    <property type="protein sequence ID" value="GCB94399.1"/>
    <property type="molecule type" value="Genomic_DNA"/>
</dbReference>
<dbReference type="InterPro" id="IPR000944">
    <property type="entry name" value="Tscrpt_reg_Rrf2"/>
</dbReference>
<organism evidence="1 2">
    <name type="scientific">Streptomyces noursei</name>
    <name type="common">Streptomyces albulus</name>
    <dbReference type="NCBI Taxonomy" id="1971"/>
    <lineage>
        <taxon>Bacteria</taxon>
        <taxon>Bacillati</taxon>
        <taxon>Actinomycetota</taxon>
        <taxon>Actinomycetes</taxon>
        <taxon>Kitasatosporales</taxon>
        <taxon>Streptomycetaceae</taxon>
        <taxon>Streptomyces</taxon>
    </lineage>
</organism>
<dbReference type="InterPro" id="IPR036390">
    <property type="entry name" value="WH_DNA-bd_sf"/>
</dbReference>
<dbReference type="SUPFAM" id="SSF46785">
    <property type="entry name" value="Winged helix' DNA-binding domain"/>
    <property type="match status" value="1"/>
</dbReference>
<evidence type="ECO:0000313" key="1">
    <source>
        <dbReference type="EMBL" id="GCB94399.1"/>
    </source>
</evidence>
<reference evidence="1 2" key="1">
    <citation type="journal article" date="2019" name="Microbiol. Resour. Announc.">
        <title>Draft Genome Sequence of the Most Traditional epsilon-Poly-l-Lysine Producer, Streptomyces albulus NBRC14147.</title>
        <authorList>
            <person name="Yamanaka K."/>
            <person name="Hamano Y."/>
        </authorList>
    </citation>
    <scope>NUCLEOTIDE SEQUENCE [LARGE SCALE GENOMIC DNA]</scope>
    <source>
        <strain evidence="1 2">NBRC 14147</strain>
    </source>
</reference>
<dbReference type="Proteomes" id="UP000288351">
    <property type="component" value="Unassembled WGS sequence"/>
</dbReference>
<dbReference type="PANTHER" id="PTHR33221">
    <property type="entry name" value="WINGED HELIX-TURN-HELIX TRANSCRIPTIONAL REGULATOR, RRF2 FAMILY"/>
    <property type="match status" value="1"/>
</dbReference>
<dbReference type="GO" id="GO:0003700">
    <property type="term" value="F:DNA-binding transcription factor activity"/>
    <property type="evidence" value="ECO:0007669"/>
    <property type="project" value="TreeGrafter"/>
</dbReference>
<dbReference type="InterPro" id="IPR036388">
    <property type="entry name" value="WH-like_DNA-bd_sf"/>
</dbReference>